<comment type="caution">
    <text evidence="2">The sequence shown here is derived from an EMBL/GenBank/DDBJ whole genome shotgun (WGS) entry which is preliminary data.</text>
</comment>
<organism evidence="2 3">
    <name type="scientific">Blattamonas nauphoetae</name>
    <dbReference type="NCBI Taxonomy" id="2049346"/>
    <lineage>
        <taxon>Eukaryota</taxon>
        <taxon>Metamonada</taxon>
        <taxon>Preaxostyla</taxon>
        <taxon>Oxymonadida</taxon>
        <taxon>Blattamonas</taxon>
    </lineage>
</organism>
<gene>
    <name evidence="2" type="ORF">BLNAU_394</name>
</gene>
<sequence>MDDDLYEIPDDINKDVIVSQEKFDDDSEILKIKHSTVQGRNIQTTIRTFKKTIQTERVPRAAAERRAAFTRKFGKSEMVSVPGEVIYLEPPPQTSTPTVQSKPKAVVSSFVCRNCGGPHLTAKCPNARSFAADTEQQATTGTQPVSRYASFGDNDYMVRLTNLPDGDIDMYTVENLLQPFTYIKCFPQRKRGDYAYEPNVVNVIFDTRQNALELIQSRIIYQNCVISCTWSRRDQERENKLKQSSRR</sequence>
<name>A0ABQ9YL52_9EUKA</name>
<evidence type="ECO:0000259" key="1">
    <source>
        <dbReference type="Pfam" id="PF12353"/>
    </source>
</evidence>
<protein>
    <recommendedName>
        <fullName evidence="1">Eukaryotic translation initiation factor 3 subunit G N-terminal domain-containing protein</fullName>
    </recommendedName>
</protein>
<accession>A0ABQ9YL52</accession>
<keyword evidence="3" id="KW-1185">Reference proteome</keyword>
<proteinExistence type="predicted"/>
<dbReference type="InterPro" id="IPR024675">
    <property type="entry name" value="eIF3g_N"/>
</dbReference>
<evidence type="ECO:0000313" key="3">
    <source>
        <dbReference type="Proteomes" id="UP001281761"/>
    </source>
</evidence>
<dbReference type="Pfam" id="PF12353">
    <property type="entry name" value="eIF3g"/>
    <property type="match status" value="1"/>
</dbReference>
<feature type="domain" description="Eukaryotic translation initiation factor 3 subunit G N-terminal" evidence="1">
    <location>
        <begin position="37"/>
        <end position="126"/>
    </location>
</feature>
<dbReference type="EMBL" id="JARBJD010000002">
    <property type="protein sequence ID" value="KAK2964478.1"/>
    <property type="molecule type" value="Genomic_DNA"/>
</dbReference>
<dbReference type="Proteomes" id="UP001281761">
    <property type="component" value="Unassembled WGS sequence"/>
</dbReference>
<reference evidence="2 3" key="1">
    <citation type="journal article" date="2022" name="bioRxiv">
        <title>Genomics of Preaxostyla Flagellates Illuminates Evolutionary Transitions and the Path Towards Mitochondrial Loss.</title>
        <authorList>
            <person name="Novak L.V.F."/>
            <person name="Treitli S.C."/>
            <person name="Pyrih J."/>
            <person name="Halakuc P."/>
            <person name="Pipaliya S.V."/>
            <person name="Vacek V."/>
            <person name="Brzon O."/>
            <person name="Soukal P."/>
            <person name="Eme L."/>
            <person name="Dacks J.B."/>
            <person name="Karnkowska A."/>
            <person name="Elias M."/>
            <person name="Hampl V."/>
        </authorList>
    </citation>
    <scope>NUCLEOTIDE SEQUENCE [LARGE SCALE GENOMIC DNA]</scope>
    <source>
        <strain evidence="2">NAU3</strain>
        <tissue evidence="2">Gut</tissue>
    </source>
</reference>
<evidence type="ECO:0000313" key="2">
    <source>
        <dbReference type="EMBL" id="KAK2964478.1"/>
    </source>
</evidence>